<feature type="signal peptide" evidence="1">
    <location>
        <begin position="1"/>
        <end position="15"/>
    </location>
</feature>
<dbReference type="Pfam" id="PF09923">
    <property type="entry name" value="DUF2155"/>
    <property type="match status" value="1"/>
</dbReference>
<sequence>MAAAVALLPAAPALAAEVAVLQALDKILGRISTLEAKVGQETTFGTLHIVVRACRTRPPEEPPESTAFLEVDDQRPGEERRRVFTGWMFASSPAISALEHPVYDVWVKSCRTE</sequence>
<organism evidence="2 3">
    <name type="scientific">Stella humosa</name>
    <dbReference type="NCBI Taxonomy" id="94"/>
    <lineage>
        <taxon>Bacteria</taxon>
        <taxon>Pseudomonadati</taxon>
        <taxon>Pseudomonadota</taxon>
        <taxon>Alphaproteobacteria</taxon>
        <taxon>Rhodospirillales</taxon>
        <taxon>Stellaceae</taxon>
        <taxon>Stella</taxon>
    </lineage>
</organism>
<dbReference type="Proteomes" id="UP000278222">
    <property type="component" value="Unassembled WGS sequence"/>
</dbReference>
<keyword evidence="3" id="KW-1185">Reference proteome</keyword>
<evidence type="ECO:0000256" key="1">
    <source>
        <dbReference type="SAM" id="SignalP"/>
    </source>
</evidence>
<dbReference type="OrthoDB" id="9810376at2"/>
<reference evidence="2 3" key="1">
    <citation type="submission" date="2018-11" db="EMBL/GenBank/DDBJ databases">
        <title>Genomic Encyclopedia of Type Strains, Phase IV (KMG-IV): sequencing the most valuable type-strain genomes for metagenomic binning, comparative biology and taxonomic classification.</title>
        <authorList>
            <person name="Goeker M."/>
        </authorList>
    </citation>
    <scope>NUCLEOTIDE SEQUENCE [LARGE SCALE GENOMIC DNA]</scope>
    <source>
        <strain evidence="2 3">DSM 5900</strain>
    </source>
</reference>
<dbReference type="EMBL" id="RJKX01000013">
    <property type="protein sequence ID" value="ROQ00015.1"/>
    <property type="molecule type" value="Genomic_DNA"/>
</dbReference>
<feature type="chain" id="PRO_5018332709" evidence="1">
    <location>
        <begin position="16"/>
        <end position="113"/>
    </location>
</feature>
<protein>
    <submittedName>
        <fullName evidence="2">Uncharacterized protein DUF2155</fullName>
    </submittedName>
</protein>
<dbReference type="InterPro" id="IPR019225">
    <property type="entry name" value="DUF2155"/>
</dbReference>
<evidence type="ECO:0000313" key="3">
    <source>
        <dbReference type="Proteomes" id="UP000278222"/>
    </source>
</evidence>
<name>A0A3N1MAD1_9PROT</name>
<comment type="caution">
    <text evidence="2">The sequence shown here is derived from an EMBL/GenBank/DDBJ whole genome shotgun (WGS) entry which is preliminary data.</text>
</comment>
<dbReference type="AlphaFoldDB" id="A0A3N1MAD1"/>
<keyword evidence="1" id="KW-0732">Signal</keyword>
<gene>
    <name evidence="2" type="ORF">EDC65_1810</name>
</gene>
<proteinExistence type="predicted"/>
<accession>A0A3N1MAD1</accession>
<evidence type="ECO:0000313" key="2">
    <source>
        <dbReference type="EMBL" id="ROQ00015.1"/>
    </source>
</evidence>
<dbReference type="RefSeq" id="WP_123689339.1">
    <property type="nucleotide sequence ID" value="NZ_AP019700.1"/>
</dbReference>